<feature type="chain" id="PRO_5021850355" evidence="1">
    <location>
        <begin position="22"/>
        <end position="502"/>
    </location>
</feature>
<gene>
    <name evidence="2" type="ORF">E6H01_11260</name>
</gene>
<proteinExistence type="predicted"/>
<dbReference type="Proteomes" id="UP000319353">
    <property type="component" value="Unassembled WGS sequence"/>
</dbReference>
<protein>
    <submittedName>
        <fullName evidence="2">YncE family protein</fullName>
    </submittedName>
</protein>
<reference evidence="2 3" key="1">
    <citation type="journal article" date="2019" name="Nat. Microbiol.">
        <title>Mediterranean grassland soil C-N compound turnover is dependent on rainfall and depth, and is mediated by genomically divergent microorganisms.</title>
        <authorList>
            <person name="Diamond S."/>
            <person name="Andeer P.F."/>
            <person name="Li Z."/>
            <person name="Crits-Christoph A."/>
            <person name="Burstein D."/>
            <person name="Anantharaman K."/>
            <person name="Lane K.R."/>
            <person name="Thomas B.C."/>
            <person name="Pan C."/>
            <person name="Northen T.R."/>
            <person name="Banfield J.F."/>
        </authorList>
    </citation>
    <scope>NUCLEOTIDE SEQUENCE [LARGE SCALE GENOMIC DNA]</scope>
    <source>
        <strain evidence="2">NP_4</strain>
    </source>
</reference>
<dbReference type="InterPro" id="IPR011964">
    <property type="entry name" value="YVTN_b-propeller_repeat"/>
</dbReference>
<organism evidence="2 3">
    <name type="scientific">Candidatus Segetimicrobium genomatis</name>
    <dbReference type="NCBI Taxonomy" id="2569760"/>
    <lineage>
        <taxon>Bacteria</taxon>
        <taxon>Bacillati</taxon>
        <taxon>Candidatus Sysuimicrobiota</taxon>
        <taxon>Candidatus Sysuimicrobiia</taxon>
        <taxon>Candidatus Sysuimicrobiales</taxon>
        <taxon>Candidatus Segetimicrobiaceae</taxon>
        <taxon>Candidatus Segetimicrobium</taxon>
    </lineage>
</organism>
<dbReference type="InterPro" id="IPR015943">
    <property type="entry name" value="WD40/YVTN_repeat-like_dom_sf"/>
</dbReference>
<dbReference type="PANTHER" id="PTHR47197:SF3">
    <property type="entry name" value="DIHYDRO-HEME D1 DEHYDROGENASE"/>
    <property type="match status" value="1"/>
</dbReference>
<evidence type="ECO:0000313" key="2">
    <source>
        <dbReference type="EMBL" id="TMI99305.1"/>
    </source>
</evidence>
<name>A0A537KU79_9BACT</name>
<dbReference type="InterPro" id="IPR051200">
    <property type="entry name" value="Host-pathogen_enzymatic-act"/>
</dbReference>
<dbReference type="SUPFAM" id="SSF51004">
    <property type="entry name" value="C-terminal (heme d1) domain of cytochrome cd1-nitrite reductase"/>
    <property type="match status" value="1"/>
</dbReference>
<dbReference type="AlphaFoldDB" id="A0A537KU79"/>
<evidence type="ECO:0000256" key="1">
    <source>
        <dbReference type="SAM" id="SignalP"/>
    </source>
</evidence>
<accession>A0A537KU79</accession>
<dbReference type="EMBL" id="VBAL01000138">
    <property type="protein sequence ID" value="TMI99305.1"/>
    <property type="molecule type" value="Genomic_DNA"/>
</dbReference>
<dbReference type="NCBIfam" id="TIGR02276">
    <property type="entry name" value="beta_rpt_yvtn"/>
    <property type="match status" value="1"/>
</dbReference>
<comment type="caution">
    <text evidence="2">The sequence shown here is derived from an EMBL/GenBank/DDBJ whole genome shotgun (WGS) entry which is preliminary data.</text>
</comment>
<evidence type="ECO:0000313" key="3">
    <source>
        <dbReference type="Proteomes" id="UP000319353"/>
    </source>
</evidence>
<dbReference type="Gene3D" id="2.130.10.10">
    <property type="entry name" value="YVTN repeat-like/Quinoprotein amine dehydrogenase"/>
    <property type="match status" value="3"/>
</dbReference>
<sequence>MRHLVFGLVMALLLSSPAISAGPGANAFITNSGTTSSGATDVSVIDAAANVLGTAIPVGNSTHGVAMDSQGSRVYAASAPGTPGAVYAIDAKSKQPVGSLIFPVTSFGEVSSPFGLAVSPDGKRLFMSHIVMRTINGRRRVFAGYLSIVDITAGANGTVAMSVVGAPRLLGGATTGVAVSPLHNGTYSVYVANGDGSISVMDPVSFAFTSVLVDPANGVSLVGVAVSPDGATLYAVGSLRDARGRLFGKLWSVTTASMGPAMNPIVNAVTVGNGPFGVAVSPNGQRVFVTNSTSNSVSVIDTASLADVLGSPFTVGNGPHGVAVRADGAVAYVVNRFDPPSVSVLNGATGEVTGTISMPMGSNPVAFGAFFSLPQFVEVKVHVVPAVVNVKAQGTVPVIIYGETSPAGRVVFDVHTADASSISFHGWPVKMKGNGEPMINYGDFNGDGVEDMMVHINRDAPLDVTAQDVTANADGCVAMLKGQTLPPEKTAFQGCDKDVKFK</sequence>
<dbReference type="InterPro" id="IPR011048">
    <property type="entry name" value="Haem_d1_sf"/>
</dbReference>
<feature type="signal peptide" evidence="1">
    <location>
        <begin position="1"/>
        <end position="21"/>
    </location>
</feature>
<keyword evidence="1" id="KW-0732">Signal</keyword>
<dbReference type="PANTHER" id="PTHR47197">
    <property type="entry name" value="PROTEIN NIRF"/>
    <property type="match status" value="1"/>
</dbReference>